<dbReference type="PANTHER" id="PTHR45649">
    <property type="entry name" value="AMINO-ACID PERMEASE BAT1"/>
    <property type="match status" value="1"/>
</dbReference>
<dbReference type="Proteomes" id="UP000198582">
    <property type="component" value="Unassembled WGS sequence"/>
</dbReference>
<evidence type="ECO:0000256" key="7">
    <source>
        <dbReference type="SAM" id="Phobius"/>
    </source>
</evidence>
<protein>
    <submittedName>
        <fullName evidence="8">Permease, urea carboxylase system</fullName>
    </submittedName>
</protein>
<evidence type="ECO:0000256" key="3">
    <source>
        <dbReference type="ARBA" id="ARBA00022692"/>
    </source>
</evidence>
<sequence length="533" mass="57334">MASSELSHTDEDQAHLESLGYKQRLRRTLGTFDSFAFAFSYFSEISNLAIVLGLGLALGGPAFIWSWPMVVGGMLLVTFLFCELAAHYPVAGSVYNWSKALARSKIAPWLTGWLVVIAVIVAFASMAPAFGLIMPQLWQGFQLVGDGKGQYDFAANTVILGAVFIGISCLFNCVGTRTVSRINKIGIRIEIIASIVFVIAFLFKAKRSPAVLFETADTGTSHHWGYAGAFLAAAIASAYSLTGMDAASDMAEETVNPRKAAPRSMLYAVGAAAVTFFVLTTVALMAVPNPASSRYASGGLPAMIIDVFGETWGKIALIVILMALISAALAVQSFAIRVTFGMARDNNLPFGARLSRVSEKTGTPITLTILIGVIAIAILVLNVRQPQIAGVIGSMTVALMYLAYLGVVGPMLFARLRGRWPAPEHAKSGYFHLGRWGTPITIASFVYLIAGFINLIWPRQEIFNPAPPYHWYLQWSGFLFSSLVVAAGLALYYFYQRHRTGVVAEHVADRSKPLAGALGTPDSVPPSATPGKE</sequence>
<dbReference type="Pfam" id="PF13520">
    <property type="entry name" value="AA_permease_2"/>
    <property type="match status" value="1"/>
</dbReference>
<feature type="transmembrane region" description="Helical" evidence="7">
    <location>
        <begin position="361"/>
        <end position="382"/>
    </location>
</feature>
<dbReference type="PANTHER" id="PTHR45649:SF26">
    <property type="entry name" value="OS04G0435100 PROTEIN"/>
    <property type="match status" value="1"/>
</dbReference>
<keyword evidence="9" id="KW-1185">Reference proteome</keyword>
<feature type="transmembrane region" description="Helical" evidence="7">
    <location>
        <begin position="185"/>
        <end position="203"/>
    </location>
</feature>
<feature type="transmembrane region" description="Helical" evidence="7">
    <location>
        <begin position="315"/>
        <end position="340"/>
    </location>
</feature>
<gene>
    <name evidence="8" type="ORF">SAMN04489732_1546</name>
</gene>
<evidence type="ECO:0000313" key="9">
    <source>
        <dbReference type="Proteomes" id="UP000198582"/>
    </source>
</evidence>
<dbReference type="OrthoDB" id="8274074at2"/>
<dbReference type="InterPro" id="IPR002293">
    <property type="entry name" value="AA/rel_permease1"/>
</dbReference>
<keyword evidence="5 7" id="KW-0472">Membrane</keyword>
<feature type="compositionally biased region" description="Pro residues" evidence="6">
    <location>
        <begin position="523"/>
        <end position="533"/>
    </location>
</feature>
<comment type="subcellular location">
    <subcellularLocation>
        <location evidence="1">Membrane</location>
        <topology evidence="1">Multi-pass membrane protein</topology>
    </subcellularLocation>
</comment>
<dbReference type="GO" id="GO:0022857">
    <property type="term" value="F:transmembrane transporter activity"/>
    <property type="evidence" value="ECO:0007669"/>
    <property type="project" value="InterPro"/>
</dbReference>
<dbReference type="Gene3D" id="1.20.1740.10">
    <property type="entry name" value="Amino acid/polyamine transporter I"/>
    <property type="match status" value="1"/>
</dbReference>
<feature type="region of interest" description="Disordered" evidence="6">
    <location>
        <begin position="514"/>
        <end position="533"/>
    </location>
</feature>
<evidence type="ECO:0000256" key="5">
    <source>
        <dbReference type="ARBA" id="ARBA00023136"/>
    </source>
</evidence>
<dbReference type="EMBL" id="FOEF01000054">
    <property type="protein sequence ID" value="SEP54541.1"/>
    <property type="molecule type" value="Genomic_DNA"/>
</dbReference>
<proteinExistence type="predicted"/>
<keyword evidence="3 7" id="KW-0812">Transmembrane</keyword>
<feature type="transmembrane region" description="Helical" evidence="7">
    <location>
        <begin position="64"/>
        <end position="86"/>
    </location>
</feature>
<organism evidence="8 9">
    <name type="scientific">Amycolatopsis saalfeldensis</name>
    <dbReference type="NCBI Taxonomy" id="394193"/>
    <lineage>
        <taxon>Bacteria</taxon>
        <taxon>Bacillati</taxon>
        <taxon>Actinomycetota</taxon>
        <taxon>Actinomycetes</taxon>
        <taxon>Pseudonocardiales</taxon>
        <taxon>Pseudonocardiaceae</taxon>
        <taxon>Amycolatopsis</taxon>
    </lineage>
</organism>
<dbReference type="PIRSF" id="PIRSF006060">
    <property type="entry name" value="AA_transporter"/>
    <property type="match status" value="1"/>
</dbReference>
<keyword evidence="2" id="KW-0813">Transport</keyword>
<dbReference type="RefSeq" id="WP_091629869.1">
    <property type="nucleotide sequence ID" value="NZ_FOEF01000054.1"/>
</dbReference>
<dbReference type="STRING" id="394193.SAMN04489732_1546"/>
<feature type="transmembrane region" description="Helical" evidence="7">
    <location>
        <begin position="107"/>
        <end position="133"/>
    </location>
</feature>
<dbReference type="AlphaFoldDB" id="A0A1H8YRA8"/>
<name>A0A1H8YRA8_9PSEU</name>
<evidence type="ECO:0000313" key="8">
    <source>
        <dbReference type="EMBL" id="SEP54541.1"/>
    </source>
</evidence>
<dbReference type="GO" id="GO:0016020">
    <property type="term" value="C:membrane"/>
    <property type="evidence" value="ECO:0007669"/>
    <property type="project" value="UniProtKB-SubCell"/>
</dbReference>
<feature type="transmembrane region" description="Helical" evidence="7">
    <location>
        <begin position="34"/>
        <end position="58"/>
    </location>
</feature>
<reference evidence="8 9" key="1">
    <citation type="submission" date="2016-10" db="EMBL/GenBank/DDBJ databases">
        <authorList>
            <person name="de Groot N.N."/>
        </authorList>
    </citation>
    <scope>NUCLEOTIDE SEQUENCE [LARGE SCALE GENOMIC DNA]</scope>
    <source>
        <strain evidence="8 9">DSM 44993</strain>
    </source>
</reference>
<feature type="transmembrane region" description="Helical" evidence="7">
    <location>
        <begin position="433"/>
        <end position="457"/>
    </location>
</feature>
<evidence type="ECO:0000256" key="1">
    <source>
        <dbReference type="ARBA" id="ARBA00004141"/>
    </source>
</evidence>
<evidence type="ECO:0000256" key="6">
    <source>
        <dbReference type="SAM" id="MobiDB-lite"/>
    </source>
</evidence>
<feature type="transmembrane region" description="Helical" evidence="7">
    <location>
        <begin position="477"/>
        <end position="495"/>
    </location>
</feature>
<feature type="transmembrane region" description="Helical" evidence="7">
    <location>
        <begin position="223"/>
        <end position="244"/>
    </location>
</feature>
<evidence type="ECO:0000256" key="2">
    <source>
        <dbReference type="ARBA" id="ARBA00022448"/>
    </source>
</evidence>
<keyword evidence="4 7" id="KW-1133">Transmembrane helix</keyword>
<evidence type="ECO:0000256" key="4">
    <source>
        <dbReference type="ARBA" id="ARBA00022989"/>
    </source>
</evidence>
<feature type="transmembrane region" description="Helical" evidence="7">
    <location>
        <begin position="153"/>
        <end position="173"/>
    </location>
</feature>
<accession>A0A1H8YRA8</accession>
<feature type="transmembrane region" description="Helical" evidence="7">
    <location>
        <begin position="265"/>
        <end position="287"/>
    </location>
</feature>
<feature type="transmembrane region" description="Helical" evidence="7">
    <location>
        <begin position="388"/>
        <end position="413"/>
    </location>
</feature>